<dbReference type="RefSeq" id="WP_021218745.1">
    <property type="nucleotide sequence ID" value="NZ_AP023081.1"/>
</dbReference>
<evidence type="ECO:0000313" key="3">
    <source>
        <dbReference type="EMBL" id="XBY65651.1"/>
    </source>
</evidence>
<accession>A0AAU7Y9K3</accession>
<dbReference type="AlphaFoldDB" id="A0AAU7Y9K3"/>
<feature type="transmembrane region" description="Helical" evidence="1">
    <location>
        <begin position="42"/>
        <end position="60"/>
    </location>
</feature>
<dbReference type="EMBL" id="AP023081">
    <property type="protein sequence ID" value="BCD87044.1"/>
    <property type="molecule type" value="Genomic_DNA"/>
</dbReference>
<keyword evidence="1" id="KW-1133">Transmembrane helix</keyword>
<keyword evidence="1" id="KW-0812">Transmembrane</keyword>
<feature type="transmembrane region" description="Helical" evidence="1">
    <location>
        <begin position="105"/>
        <end position="126"/>
    </location>
</feature>
<organism evidence="3">
    <name type="scientific">Pseudomonas solani</name>
    <dbReference type="NCBI Taxonomy" id="2731552"/>
    <lineage>
        <taxon>Bacteria</taxon>
        <taxon>Pseudomonadati</taxon>
        <taxon>Pseudomonadota</taxon>
        <taxon>Gammaproteobacteria</taxon>
        <taxon>Pseudomonadales</taxon>
        <taxon>Pseudomonadaceae</taxon>
        <taxon>Pseudomonas</taxon>
    </lineage>
</organism>
<dbReference type="EMBL" id="CP158373">
    <property type="protein sequence ID" value="XBY65651.1"/>
    <property type="molecule type" value="Genomic_DNA"/>
</dbReference>
<sequence length="145" mass="16274">MLSKLLVTVGIVFYAAVVPVLEVNDTHVFNQAWEAHARLHEVWQLFTNTVLGLFSLWLVWFRNDLRLSSLLTLFVTGGFLLSYWLRHIYGGSMVLSDGSEKMILGINLGLFAYLLALFLAGAALLIEWRRGTERSVRTMGNGSLG</sequence>
<keyword evidence="4" id="KW-1185">Reference proteome</keyword>
<reference evidence="3" key="2">
    <citation type="submission" date="2023-08" db="EMBL/GenBank/DDBJ databases">
        <title>Increased levels of nutrients transform a symbiont into a lethal pathobiont.</title>
        <authorList>
            <person name="Lachnit T."/>
            <person name="Ulrich L."/>
            <person name="Willmer F.M."/>
            <person name="Hasenbein T."/>
            <person name="Steiner L.X."/>
            <person name="Wolters M."/>
            <person name="Herbst E.M."/>
            <person name="Deines P."/>
        </authorList>
    </citation>
    <scope>NUCLEOTIDE SEQUENCE</scope>
    <source>
        <strain evidence="3">T3</strain>
    </source>
</reference>
<proteinExistence type="predicted"/>
<evidence type="ECO:0000313" key="2">
    <source>
        <dbReference type="EMBL" id="BCD87044.1"/>
    </source>
</evidence>
<keyword evidence="1" id="KW-0472">Membrane</keyword>
<reference evidence="2" key="1">
    <citation type="submission" date="2020-05" db="EMBL/GenBank/DDBJ databases">
        <title>Complete genome sequence of Pseudomonas sp. Sm006.</title>
        <authorList>
            <person name="Takeuchi K."/>
            <person name="Someya N."/>
        </authorList>
    </citation>
    <scope>NUCLEOTIDE SEQUENCE</scope>
    <source>
        <strain evidence="2">Sm006</strain>
    </source>
</reference>
<feature type="transmembrane region" description="Helical" evidence="1">
    <location>
        <begin position="5"/>
        <end position="22"/>
    </location>
</feature>
<feature type="transmembrane region" description="Helical" evidence="1">
    <location>
        <begin position="67"/>
        <end position="85"/>
    </location>
</feature>
<protein>
    <recommendedName>
        <fullName evidence="5">DUF4345 domain-containing protein</fullName>
    </recommendedName>
</protein>
<gene>
    <name evidence="3" type="ORF">ABS648_07760</name>
    <name evidence="2" type="ORF">PSm6_34510</name>
</gene>
<evidence type="ECO:0000256" key="1">
    <source>
        <dbReference type="SAM" id="Phobius"/>
    </source>
</evidence>
<evidence type="ECO:0008006" key="5">
    <source>
        <dbReference type="Google" id="ProtNLM"/>
    </source>
</evidence>
<dbReference type="Proteomes" id="UP001064896">
    <property type="component" value="Chromosome"/>
</dbReference>
<evidence type="ECO:0000313" key="4">
    <source>
        <dbReference type="Proteomes" id="UP001064896"/>
    </source>
</evidence>
<name>A0AAU7Y9K3_9PSED</name>